<evidence type="ECO:0000256" key="2">
    <source>
        <dbReference type="SAM" id="SignalP"/>
    </source>
</evidence>
<dbReference type="InterPro" id="IPR024079">
    <property type="entry name" value="MetalloPept_cat_dom_sf"/>
</dbReference>
<comment type="caution">
    <text evidence="1">Lacks conserved residue(s) required for the propagation of feature annotation.</text>
</comment>
<feature type="binding site" evidence="1">
    <location>
        <position position="404"/>
    </location>
    <ligand>
        <name>Zn(2+)</name>
        <dbReference type="ChEBI" id="CHEBI:29105"/>
        <note>catalytic</note>
    </ligand>
</feature>
<keyword evidence="4" id="KW-0401">Integrin</keyword>
<dbReference type="OrthoDB" id="5951731at2759"/>
<keyword evidence="1" id="KW-0862">Zinc</keyword>
<dbReference type="GO" id="GO:0006509">
    <property type="term" value="P:membrane protein ectodomain proteolysis"/>
    <property type="evidence" value="ECO:0007669"/>
    <property type="project" value="TreeGrafter"/>
</dbReference>
<accession>A0A2R5G8F6</accession>
<evidence type="ECO:0000313" key="4">
    <source>
        <dbReference type="EMBL" id="GBG27346.1"/>
    </source>
</evidence>
<name>A0A2R5G8F6_9STRA</name>
<organism evidence="4 5">
    <name type="scientific">Hondaea fermentalgiana</name>
    <dbReference type="NCBI Taxonomy" id="2315210"/>
    <lineage>
        <taxon>Eukaryota</taxon>
        <taxon>Sar</taxon>
        <taxon>Stramenopiles</taxon>
        <taxon>Bigyra</taxon>
        <taxon>Labyrinthulomycetes</taxon>
        <taxon>Thraustochytrida</taxon>
        <taxon>Thraustochytriidae</taxon>
        <taxon>Hondaea</taxon>
    </lineage>
</organism>
<dbReference type="PANTHER" id="PTHR11905:SF159">
    <property type="entry name" value="ADAM METALLOPROTEASE"/>
    <property type="match status" value="1"/>
</dbReference>
<feature type="domain" description="Peptidase M12B" evidence="3">
    <location>
        <begin position="229"/>
        <end position="453"/>
    </location>
</feature>
<dbReference type="PROSITE" id="PS50215">
    <property type="entry name" value="ADAM_MEPRO"/>
    <property type="match status" value="1"/>
</dbReference>
<keyword evidence="5" id="KW-1185">Reference proteome</keyword>
<feature type="chain" id="PRO_5015351349" evidence="2">
    <location>
        <begin position="22"/>
        <end position="516"/>
    </location>
</feature>
<feature type="binding site" evidence="1">
    <location>
        <position position="414"/>
    </location>
    <ligand>
        <name>Zn(2+)</name>
        <dbReference type="ChEBI" id="CHEBI:29105"/>
        <note>catalytic</note>
    </ligand>
</feature>
<gene>
    <name evidence="4" type="ORF">FCC1311_035682</name>
</gene>
<dbReference type="EMBL" id="BEYU01000029">
    <property type="protein sequence ID" value="GBG27346.1"/>
    <property type="molecule type" value="Genomic_DNA"/>
</dbReference>
<dbReference type="PANTHER" id="PTHR11905">
    <property type="entry name" value="ADAM A DISINTEGRIN AND METALLOPROTEASE DOMAIN"/>
    <property type="match status" value="1"/>
</dbReference>
<feature type="active site" evidence="1">
    <location>
        <position position="405"/>
    </location>
</feature>
<dbReference type="GO" id="GO:0004222">
    <property type="term" value="F:metalloendopeptidase activity"/>
    <property type="evidence" value="ECO:0007669"/>
    <property type="project" value="InterPro"/>
</dbReference>
<protein>
    <submittedName>
        <fullName evidence="4">Zinc metalloproteinase/disintegrin</fullName>
    </submittedName>
</protein>
<dbReference type="AlphaFoldDB" id="A0A2R5G8F6"/>
<evidence type="ECO:0000313" key="5">
    <source>
        <dbReference type="Proteomes" id="UP000241890"/>
    </source>
</evidence>
<proteinExistence type="predicted"/>
<dbReference type="GO" id="GO:0046872">
    <property type="term" value="F:metal ion binding"/>
    <property type="evidence" value="ECO:0007669"/>
    <property type="project" value="UniProtKB-KW"/>
</dbReference>
<dbReference type="InParanoid" id="A0A2R5G8F6"/>
<feature type="signal peptide" evidence="2">
    <location>
        <begin position="1"/>
        <end position="21"/>
    </location>
</feature>
<keyword evidence="2" id="KW-0732">Signal</keyword>
<evidence type="ECO:0000259" key="3">
    <source>
        <dbReference type="PROSITE" id="PS50215"/>
    </source>
</evidence>
<dbReference type="Pfam" id="PF13688">
    <property type="entry name" value="Reprolysin_5"/>
    <property type="match status" value="1"/>
</dbReference>
<sequence>MSLANLLAVLMAVALLGHAEGTKARNLGNDGFVHVPAPELRFAEDRANGRENALRESETSDVEAIRITLPNGVIVETELEINLWLLADSYKELAVEADGSMRTIEDAAPQRDCYFLSKREASSSSSNNAVVAISTCSGVLTGSILTNDGQRFELEHKLGSYSARARKLGDLYGSFDMDQVLQQPAPTYINVSTDDGIFTKSASTSAASTSNANARTTEVGTSISGDEELYIEILIVSDLERVSSFANETDLTAANLRIMNQVAAYYSSADWSGVNINIGLSGQILLTTDVFGVDADTNGETNVTELLSAFNEYRWSNLDSLPSHDTMHLLSGTDFTDSVVGLAYLGSVCDEETLCSRVDDSECLSATGGCCSVLAVNGCCIRRAAAISQMIVGYELLGAETVAHETGHQLGFVHDGTSGADNCATSGSVMASVVDASADLASQTFSSCSIATFVETFETSEETSGYHPYECLTNVPSSVLSGNETINPSSSPKAFSTVSAGSFAVSLVSMLWLRAV</sequence>
<dbReference type="InterPro" id="IPR001590">
    <property type="entry name" value="Peptidase_M12B"/>
</dbReference>
<dbReference type="GO" id="GO:0007229">
    <property type="term" value="P:integrin-mediated signaling pathway"/>
    <property type="evidence" value="ECO:0007669"/>
    <property type="project" value="UniProtKB-KW"/>
</dbReference>
<dbReference type="Gene3D" id="3.40.390.10">
    <property type="entry name" value="Collagenase (Catalytic Domain)"/>
    <property type="match status" value="1"/>
</dbReference>
<reference evidence="4 5" key="1">
    <citation type="submission" date="2017-12" db="EMBL/GenBank/DDBJ databases">
        <title>Sequencing, de novo assembly and annotation of complete genome of a new Thraustochytrid species, strain FCC1311.</title>
        <authorList>
            <person name="Sedici K."/>
            <person name="Godart F."/>
            <person name="Aiese Cigliano R."/>
            <person name="Sanseverino W."/>
            <person name="Barakat M."/>
            <person name="Ortet P."/>
            <person name="Marechal E."/>
            <person name="Cagnac O."/>
            <person name="Amato A."/>
        </authorList>
    </citation>
    <scope>NUCLEOTIDE SEQUENCE [LARGE SCALE GENOMIC DNA]</scope>
</reference>
<evidence type="ECO:0000256" key="1">
    <source>
        <dbReference type="PROSITE-ProRule" id="PRU00276"/>
    </source>
</evidence>
<dbReference type="SUPFAM" id="SSF55486">
    <property type="entry name" value="Metalloproteases ('zincins'), catalytic domain"/>
    <property type="match status" value="1"/>
</dbReference>
<keyword evidence="1" id="KW-0479">Metal-binding</keyword>
<comment type="caution">
    <text evidence="4">The sequence shown here is derived from an EMBL/GenBank/DDBJ whole genome shotgun (WGS) entry which is preliminary data.</text>
</comment>
<dbReference type="Proteomes" id="UP000241890">
    <property type="component" value="Unassembled WGS sequence"/>
</dbReference>
<feature type="binding site" evidence="1">
    <location>
        <position position="408"/>
    </location>
    <ligand>
        <name>Zn(2+)</name>
        <dbReference type="ChEBI" id="CHEBI:29105"/>
        <note>catalytic</note>
    </ligand>
</feature>